<comment type="caution">
    <text evidence="2">The sequence shown here is derived from an EMBL/GenBank/DDBJ whole genome shotgun (WGS) entry which is preliminary data.</text>
</comment>
<dbReference type="eggNOG" id="arCOG03913">
    <property type="taxonomic scope" value="Archaea"/>
</dbReference>
<proteinExistence type="predicted"/>
<dbReference type="Pfam" id="PF04214">
    <property type="entry name" value="DUF411"/>
    <property type="match status" value="1"/>
</dbReference>
<dbReference type="Proteomes" id="UP000011607">
    <property type="component" value="Unassembled WGS sequence"/>
</dbReference>
<name>M0LCA8_9EURY</name>
<dbReference type="AlphaFoldDB" id="M0LCA8"/>
<sequence>MATAFRRGRIDRSVYYSVVRTTGMRVPVSRRRFVAAGTGTILASVGLAGCLDGDEPTETDSTPTDPEGSASGTAQDQRQNQTHWEWSGSLPLESAVQYHDPNCGCCGEYVSYLESHGIDVRVEYPDDLAATKTELGVPTDVRSCHTLVLGEEDDADYLVEGHVPLEAVETLLEDDPDVRGIAAPGMPRHSPGMGPRGDEPLQIYAFDEDGGEEYTTV</sequence>
<keyword evidence="3" id="KW-1185">Reference proteome</keyword>
<evidence type="ECO:0000313" key="2">
    <source>
        <dbReference type="EMBL" id="EMA30049.1"/>
    </source>
</evidence>
<accession>M0LCA8</accession>
<organism evidence="2 3">
    <name type="scientific">Halobiforma nitratireducens JCM 10879</name>
    <dbReference type="NCBI Taxonomy" id="1227454"/>
    <lineage>
        <taxon>Archaea</taxon>
        <taxon>Methanobacteriati</taxon>
        <taxon>Methanobacteriota</taxon>
        <taxon>Stenosarchaea group</taxon>
        <taxon>Halobacteria</taxon>
        <taxon>Halobacteriales</taxon>
        <taxon>Natrialbaceae</taxon>
        <taxon>Halobiforma</taxon>
    </lineage>
</organism>
<dbReference type="InterPro" id="IPR007332">
    <property type="entry name" value="DUF411"/>
</dbReference>
<protein>
    <recommendedName>
        <fullName evidence="4">Metal-binding protein</fullName>
    </recommendedName>
</protein>
<reference evidence="2 3" key="1">
    <citation type="journal article" date="2014" name="PLoS Genet.">
        <title>Phylogenetically driven sequencing of extremely halophilic archaea reveals strategies for static and dynamic osmo-response.</title>
        <authorList>
            <person name="Becker E.A."/>
            <person name="Seitzer P.M."/>
            <person name="Tritt A."/>
            <person name="Larsen D."/>
            <person name="Krusor M."/>
            <person name="Yao A.I."/>
            <person name="Wu D."/>
            <person name="Madern D."/>
            <person name="Eisen J.A."/>
            <person name="Darling A.E."/>
            <person name="Facciotti M.T."/>
        </authorList>
    </citation>
    <scope>NUCLEOTIDE SEQUENCE [LARGE SCALE GENOMIC DNA]</scope>
    <source>
        <strain evidence="2 3">JCM 10879</strain>
    </source>
</reference>
<gene>
    <name evidence="2" type="ORF">C446_16997</name>
</gene>
<evidence type="ECO:0008006" key="4">
    <source>
        <dbReference type="Google" id="ProtNLM"/>
    </source>
</evidence>
<feature type="compositionally biased region" description="Polar residues" evidence="1">
    <location>
        <begin position="70"/>
        <end position="81"/>
    </location>
</feature>
<dbReference type="PATRIC" id="fig|1227454.3.peg.3480"/>
<evidence type="ECO:0000313" key="3">
    <source>
        <dbReference type="Proteomes" id="UP000011607"/>
    </source>
</evidence>
<feature type="region of interest" description="Disordered" evidence="1">
    <location>
        <begin position="52"/>
        <end position="81"/>
    </location>
</feature>
<dbReference type="EMBL" id="AOMA01000182">
    <property type="protein sequence ID" value="EMA30049.1"/>
    <property type="molecule type" value="Genomic_DNA"/>
</dbReference>
<dbReference type="STRING" id="1227454.C446_16997"/>
<evidence type="ECO:0000256" key="1">
    <source>
        <dbReference type="SAM" id="MobiDB-lite"/>
    </source>
</evidence>